<sequence length="330" mass="37635">MKIDEIIKKSIEVPGISIKRSEYSAELILKEKDGKGSMTFFPLFPGLTLAYIFINSPTWAAPDFRDNGSIETGPLLLNYCVTGRCELILNNGNFVYVKDGEISLTERFARQQYVYPRRIYEGMEFFIDMDAAAEQSAWIQTEFDIDFHKIRELYCPAGSTYISAISPEIEEILKKLWSLLDISVPLSIMQMKIYTLALFSLLQNLKEIPPSQACTFFTETQVDIAKRVEKIITSDLRQHHPAWELAAQFSVSETSLKNYFRGVFGQNISVYLRETRMKKAAELLSTTKLSVAEAAEQVGYINQSKFASVFKKQFGLSPLEYRRSKNLGNI</sequence>
<dbReference type="PRINTS" id="PR00032">
    <property type="entry name" value="HTHARAC"/>
</dbReference>
<dbReference type="PANTHER" id="PTHR47893">
    <property type="entry name" value="REGULATORY PROTEIN PCHR"/>
    <property type="match status" value="1"/>
</dbReference>
<evidence type="ECO:0000313" key="6">
    <source>
        <dbReference type="Proteomes" id="UP000095651"/>
    </source>
</evidence>
<keyword evidence="2" id="KW-0238">DNA-binding</keyword>
<dbReference type="InterPro" id="IPR018062">
    <property type="entry name" value="HTH_AraC-typ_CS"/>
</dbReference>
<keyword evidence="3" id="KW-0804">Transcription</keyword>
<dbReference type="GO" id="GO:0003700">
    <property type="term" value="F:DNA-binding transcription factor activity"/>
    <property type="evidence" value="ECO:0007669"/>
    <property type="project" value="InterPro"/>
</dbReference>
<proteinExistence type="predicted"/>
<evidence type="ECO:0000256" key="3">
    <source>
        <dbReference type="ARBA" id="ARBA00023163"/>
    </source>
</evidence>
<accession>A0A174IFZ1</accession>
<gene>
    <name evidence="5" type="primary">soxS_3</name>
    <name evidence="5" type="ORF">ERS852407_04203</name>
</gene>
<dbReference type="RefSeq" id="WP_004797305.1">
    <property type="nucleotide sequence ID" value="NZ_CABIXC010000013.1"/>
</dbReference>
<dbReference type="PANTHER" id="PTHR47893:SF1">
    <property type="entry name" value="REGULATORY PROTEIN PCHR"/>
    <property type="match status" value="1"/>
</dbReference>
<dbReference type="InterPro" id="IPR020449">
    <property type="entry name" value="Tscrpt_reg_AraC-type_HTH"/>
</dbReference>
<feature type="domain" description="HTH araC/xylS-type" evidence="4">
    <location>
        <begin position="226"/>
        <end position="324"/>
    </location>
</feature>
<dbReference type="Pfam" id="PF12833">
    <property type="entry name" value="HTH_18"/>
    <property type="match status" value="1"/>
</dbReference>
<keyword evidence="1" id="KW-0805">Transcription regulation</keyword>
<evidence type="ECO:0000256" key="1">
    <source>
        <dbReference type="ARBA" id="ARBA00023015"/>
    </source>
</evidence>
<dbReference type="InterPro" id="IPR053142">
    <property type="entry name" value="PchR_regulatory_protein"/>
</dbReference>
<dbReference type="GO" id="GO:0043565">
    <property type="term" value="F:sequence-specific DNA binding"/>
    <property type="evidence" value="ECO:0007669"/>
    <property type="project" value="InterPro"/>
</dbReference>
<reference evidence="5 6" key="1">
    <citation type="submission" date="2015-09" db="EMBL/GenBank/DDBJ databases">
        <authorList>
            <consortium name="Pathogen Informatics"/>
        </authorList>
    </citation>
    <scope>NUCLEOTIDE SEQUENCE [LARGE SCALE GENOMIC DNA]</scope>
    <source>
        <strain evidence="5 6">2789STDY5608850</strain>
    </source>
</reference>
<name>A0A174IFZ1_9FIRM</name>
<dbReference type="SUPFAM" id="SSF46689">
    <property type="entry name" value="Homeodomain-like"/>
    <property type="match status" value="1"/>
</dbReference>
<dbReference type="Gene3D" id="1.10.10.60">
    <property type="entry name" value="Homeodomain-like"/>
    <property type="match status" value="1"/>
</dbReference>
<evidence type="ECO:0000259" key="4">
    <source>
        <dbReference type="PROSITE" id="PS01124"/>
    </source>
</evidence>
<dbReference type="AlphaFoldDB" id="A0A174IFZ1"/>
<dbReference type="PROSITE" id="PS00041">
    <property type="entry name" value="HTH_ARAC_FAMILY_1"/>
    <property type="match status" value="1"/>
</dbReference>
<evidence type="ECO:0000256" key="2">
    <source>
        <dbReference type="ARBA" id="ARBA00023125"/>
    </source>
</evidence>
<organism evidence="5 6">
    <name type="scientific">Hungatella hathewayi</name>
    <dbReference type="NCBI Taxonomy" id="154046"/>
    <lineage>
        <taxon>Bacteria</taxon>
        <taxon>Bacillati</taxon>
        <taxon>Bacillota</taxon>
        <taxon>Clostridia</taxon>
        <taxon>Lachnospirales</taxon>
        <taxon>Lachnospiraceae</taxon>
        <taxon>Hungatella</taxon>
    </lineage>
</organism>
<evidence type="ECO:0000313" key="5">
    <source>
        <dbReference type="EMBL" id="CUO86164.1"/>
    </source>
</evidence>
<dbReference type="InterPro" id="IPR018060">
    <property type="entry name" value="HTH_AraC"/>
</dbReference>
<dbReference type="EMBL" id="CYZE01000013">
    <property type="protein sequence ID" value="CUO86164.1"/>
    <property type="molecule type" value="Genomic_DNA"/>
</dbReference>
<dbReference type="PROSITE" id="PS01124">
    <property type="entry name" value="HTH_ARAC_FAMILY_2"/>
    <property type="match status" value="1"/>
</dbReference>
<dbReference type="Proteomes" id="UP000095651">
    <property type="component" value="Unassembled WGS sequence"/>
</dbReference>
<protein>
    <submittedName>
        <fullName evidence="5">AraC family transcriptional regulator</fullName>
    </submittedName>
</protein>
<dbReference type="SMART" id="SM00342">
    <property type="entry name" value="HTH_ARAC"/>
    <property type="match status" value="1"/>
</dbReference>
<dbReference type="GeneID" id="92792341"/>
<dbReference type="InterPro" id="IPR009057">
    <property type="entry name" value="Homeodomain-like_sf"/>
</dbReference>